<protein>
    <submittedName>
        <fullName evidence="1">Putative transposase domain protein</fullName>
    </submittedName>
</protein>
<evidence type="ECO:0000313" key="2">
    <source>
        <dbReference type="Proteomes" id="UP000017127"/>
    </source>
</evidence>
<keyword evidence="2" id="KW-1185">Reference proteome</keyword>
<name>U7Q9Z5_9CYAN</name>
<sequence>MHIKLPKIGAIPVNLHRPIPTGFVVKQVRILRKADRWYASISLQC</sequence>
<feature type="non-terminal residue" evidence="1">
    <location>
        <position position="45"/>
    </location>
</feature>
<reference evidence="1 2" key="1">
    <citation type="journal article" date="2013" name="Front. Microbiol.">
        <title>Comparative genomic analyses of the cyanobacterium, Lyngbya aestuarii BL J, a powerful hydrogen producer.</title>
        <authorList>
            <person name="Kothari A."/>
            <person name="Vaughn M."/>
            <person name="Garcia-Pichel F."/>
        </authorList>
    </citation>
    <scope>NUCLEOTIDE SEQUENCE [LARGE SCALE GENOMIC DNA]</scope>
    <source>
        <strain evidence="1 2">BL J</strain>
    </source>
</reference>
<dbReference type="AlphaFoldDB" id="U7Q9Z5"/>
<dbReference type="EMBL" id="AUZM01000139">
    <property type="protein sequence ID" value="ERT03987.1"/>
    <property type="molecule type" value="Genomic_DNA"/>
</dbReference>
<evidence type="ECO:0000313" key="1">
    <source>
        <dbReference type="EMBL" id="ERT03987.1"/>
    </source>
</evidence>
<proteinExistence type="predicted"/>
<gene>
    <name evidence="1" type="ORF">M595_6070</name>
</gene>
<comment type="caution">
    <text evidence="1">The sequence shown here is derived from an EMBL/GenBank/DDBJ whole genome shotgun (WGS) entry which is preliminary data.</text>
</comment>
<accession>U7Q9Z5</accession>
<organism evidence="1 2">
    <name type="scientific">Lyngbya aestuarii BL J</name>
    <dbReference type="NCBI Taxonomy" id="1348334"/>
    <lineage>
        <taxon>Bacteria</taxon>
        <taxon>Bacillati</taxon>
        <taxon>Cyanobacteriota</taxon>
        <taxon>Cyanophyceae</taxon>
        <taxon>Oscillatoriophycideae</taxon>
        <taxon>Oscillatoriales</taxon>
        <taxon>Microcoleaceae</taxon>
        <taxon>Lyngbya</taxon>
    </lineage>
</organism>
<dbReference type="Proteomes" id="UP000017127">
    <property type="component" value="Unassembled WGS sequence"/>
</dbReference>